<dbReference type="STRING" id="1441469.A0A225A8A1"/>
<dbReference type="GO" id="GO:0046872">
    <property type="term" value="F:metal ion binding"/>
    <property type="evidence" value="ECO:0007669"/>
    <property type="project" value="UniProtKB-KW"/>
</dbReference>
<dbReference type="Gene3D" id="1.10.1170.10">
    <property type="entry name" value="Inhibitor Of Apoptosis Protein (2mihbC-IAP-1), Chain A"/>
    <property type="match status" value="1"/>
</dbReference>
<feature type="region of interest" description="Disordered" evidence="3">
    <location>
        <begin position="107"/>
        <end position="308"/>
    </location>
</feature>
<feature type="compositionally biased region" description="Basic and acidic residues" evidence="3">
    <location>
        <begin position="233"/>
        <end position="257"/>
    </location>
</feature>
<feature type="compositionally biased region" description="Basic and acidic residues" evidence="3">
    <location>
        <begin position="320"/>
        <end position="341"/>
    </location>
</feature>
<accession>A0A225A8A1</accession>
<feature type="compositionally biased region" description="Basic residues" evidence="3">
    <location>
        <begin position="107"/>
        <end position="120"/>
    </location>
</feature>
<feature type="compositionally biased region" description="Polar residues" evidence="3">
    <location>
        <begin position="697"/>
        <end position="707"/>
    </location>
</feature>
<gene>
    <name evidence="4" type="ORF">UA08_08699</name>
</gene>
<feature type="region of interest" description="Disordered" evidence="3">
    <location>
        <begin position="320"/>
        <end position="761"/>
    </location>
</feature>
<dbReference type="RefSeq" id="XP_020116241.1">
    <property type="nucleotide sequence ID" value="XM_020263592.1"/>
</dbReference>
<evidence type="ECO:0000313" key="5">
    <source>
        <dbReference type="Proteomes" id="UP000214365"/>
    </source>
</evidence>
<evidence type="ECO:0000256" key="2">
    <source>
        <dbReference type="ARBA" id="ARBA00022833"/>
    </source>
</evidence>
<proteinExistence type="predicted"/>
<dbReference type="SMART" id="SM00238">
    <property type="entry name" value="BIR"/>
    <property type="match status" value="1"/>
</dbReference>
<dbReference type="CDD" id="cd00022">
    <property type="entry name" value="BIR"/>
    <property type="match status" value="1"/>
</dbReference>
<protein>
    <recommendedName>
        <fullName evidence="6">BIR-domain-containing protein</fullName>
    </recommendedName>
</protein>
<feature type="compositionally biased region" description="Low complexity" evidence="3">
    <location>
        <begin position="712"/>
        <end position="723"/>
    </location>
</feature>
<dbReference type="PANTHER" id="PTHR46771">
    <property type="entry name" value="DETERIN"/>
    <property type="match status" value="1"/>
</dbReference>
<feature type="compositionally biased region" description="Basic and acidic residues" evidence="3">
    <location>
        <begin position="455"/>
        <end position="466"/>
    </location>
</feature>
<evidence type="ECO:0000256" key="1">
    <source>
        <dbReference type="ARBA" id="ARBA00022723"/>
    </source>
</evidence>
<keyword evidence="5" id="KW-1185">Reference proteome</keyword>
<feature type="compositionally biased region" description="Polar residues" evidence="3">
    <location>
        <begin position="676"/>
        <end position="687"/>
    </location>
</feature>
<reference evidence="4 5" key="1">
    <citation type="submission" date="2015-06" db="EMBL/GenBank/DDBJ databases">
        <title>Talaromyces atroroseus IBT 11181 draft genome.</title>
        <authorList>
            <person name="Rasmussen K.B."/>
            <person name="Rasmussen S."/>
            <person name="Petersen B."/>
            <person name="Sicheritz-Ponten T."/>
            <person name="Mortensen U.H."/>
            <person name="Thrane U."/>
        </authorList>
    </citation>
    <scope>NUCLEOTIDE SEQUENCE [LARGE SCALE GENOMIC DNA]</scope>
    <source>
        <strain evidence="4 5">IBT 11181</strain>
    </source>
</reference>
<feature type="compositionally biased region" description="Basic and acidic residues" evidence="3">
    <location>
        <begin position="188"/>
        <end position="199"/>
    </location>
</feature>
<sequence>MDIQQKTSNPAEIEDPTSMAIVEARRTTFAIGWPHDGKSGWVCQSDKMVEAGWYFCPNEESPDLASCPYCKLSLDGWEETDNPFEEHYRRSSDCSFFVFALPAAKPTKKATRAKKPRASKTSRLSTQSVMITTSEAPTHEDDTMDISVTSQATTKKSKGTKKTPRSRAKKGKKEEPLELDELVEPEQAEEKEPEPERPKRATRGTKRGSEAVAQDLPLVTSTEVHITPDPEEPSPKRRATEIRRSLSQPHEDVRPDYPDEAPVDVATSPVMPKKGRKGTKKSTATKTRKISSASASGRTTNSKIPDDSILEAAIEADLARNRQESEPFEFHYKDEERESARFRKQSISASTEVVPVTQYDIEDAQDTRAKIQATYREHVPDPEPEPEPIHEATAEPKAKKSSKRKAPTKKSKKEKAATPTEPEPEPELVESMHSEPDLPAELDVSQPQSIEEEELVRRETEVEPHARQGSLVAVEIEINKRQPESDTESTQPPMKKQGRKTASKGKKPAASKRIDDDIAFNEEQNEASDTNSHNALLDAAKTRGSSSKRKSKEANKAVVVIDQQNAAPEGSAHEAAVEQPQVKAKRGRPAKDAERKSQENPNNNNNNNQVVEAKPKRGRPSKQIPRDEDQDEQETEEQSKQSRRSPKSKLPPKNTRRYSDLPKDRHRAQSFIESVAQESSSPQTRAPDTTHSRTQERTPSPSPQSSDAENKPPSTRPRSARPPIVSPSKTLSTRVPLAASTPVKSPSKRQVGTGYLSSSHSWQPMDIDELLGSLDDKENRDFTINQSSLKDILTSPEKKMTVEEWIQFNAKNGEERLRQECERLISIFEREGGRAMRALEGIECID</sequence>
<dbReference type="Pfam" id="PF00653">
    <property type="entry name" value="BIR"/>
    <property type="match status" value="1"/>
</dbReference>
<name>A0A225A8A1_TALAT</name>
<feature type="compositionally biased region" description="Polar residues" evidence="3">
    <location>
        <begin position="742"/>
        <end position="761"/>
    </location>
</feature>
<dbReference type="Proteomes" id="UP000214365">
    <property type="component" value="Unassembled WGS sequence"/>
</dbReference>
<keyword evidence="1" id="KW-0479">Metal-binding</keyword>
<evidence type="ECO:0008006" key="6">
    <source>
        <dbReference type="Google" id="ProtNLM"/>
    </source>
</evidence>
<evidence type="ECO:0000313" key="4">
    <source>
        <dbReference type="EMBL" id="OKL56120.1"/>
    </source>
</evidence>
<feature type="compositionally biased region" description="Basic and acidic residues" evidence="3">
    <location>
        <begin position="589"/>
        <end position="598"/>
    </location>
</feature>
<feature type="compositionally biased region" description="Polar residues" evidence="3">
    <location>
        <begin position="281"/>
        <end position="303"/>
    </location>
</feature>
<dbReference type="InterPro" id="IPR051190">
    <property type="entry name" value="Baculoviral_IAP"/>
</dbReference>
<feature type="compositionally biased region" description="Polar residues" evidence="3">
    <location>
        <begin position="122"/>
        <end position="136"/>
    </location>
</feature>
<feature type="compositionally biased region" description="Basic and acidic residues" evidence="3">
    <location>
        <begin position="365"/>
        <end position="398"/>
    </location>
</feature>
<feature type="compositionally biased region" description="Basic residues" evidence="3">
    <location>
        <begin position="155"/>
        <end position="171"/>
    </location>
</feature>
<dbReference type="PANTHER" id="PTHR46771:SF5">
    <property type="entry name" value="DETERIN"/>
    <property type="match status" value="1"/>
</dbReference>
<evidence type="ECO:0000256" key="3">
    <source>
        <dbReference type="SAM" id="MobiDB-lite"/>
    </source>
</evidence>
<feature type="compositionally biased region" description="Acidic residues" evidence="3">
    <location>
        <begin position="177"/>
        <end position="187"/>
    </location>
</feature>
<dbReference type="SUPFAM" id="SSF57924">
    <property type="entry name" value="Inhibitor of apoptosis (IAP) repeat"/>
    <property type="match status" value="1"/>
</dbReference>
<feature type="compositionally biased region" description="Acidic residues" evidence="3">
    <location>
        <begin position="517"/>
        <end position="526"/>
    </location>
</feature>
<feature type="compositionally biased region" description="Basic residues" evidence="3">
    <location>
        <begin position="399"/>
        <end position="413"/>
    </location>
</feature>
<keyword evidence="2" id="KW-0862">Zinc</keyword>
<dbReference type="AlphaFoldDB" id="A0A225A8A1"/>
<dbReference type="GeneID" id="31008455"/>
<dbReference type="OrthoDB" id="2196114at2759"/>
<feature type="compositionally biased region" description="Basic residues" evidence="3">
    <location>
        <begin position="496"/>
        <end position="510"/>
    </location>
</feature>
<organism evidence="4 5">
    <name type="scientific">Talaromyces atroroseus</name>
    <dbReference type="NCBI Taxonomy" id="1441469"/>
    <lineage>
        <taxon>Eukaryota</taxon>
        <taxon>Fungi</taxon>
        <taxon>Dikarya</taxon>
        <taxon>Ascomycota</taxon>
        <taxon>Pezizomycotina</taxon>
        <taxon>Eurotiomycetes</taxon>
        <taxon>Eurotiomycetidae</taxon>
        <taxon>Eurotiales</taxon>
        <taxon>Trichocomaceae</taxon>
        <taxon>Talaromyces</taxon>
        <taxon>Talaromyces sect. Trachyspermi</taxon>
    </lineage>
</organism>
<dbReference type="EMBL" id="LFMY01000016">
    <property type="protein sequence ID" value="OKL56120.1"/>
    <property type="molecule type" value="Genomic_DNA"/>
</dbReference>
<comment type="caution">
    <text evidence="4">The sequence shown here is derived from an EMBL/GenBank/DDBJ whole genome shotgun (WGS) entry which is preliminary data.</text>
</comment>
<dbReference type="InterPro" id="IPR001370">
    <property type="entry name" value="BIR_rpt"/>
</dbReference>